<comment type="function">
    <text evidence="8">Mitochondrial mRNA stabilization factor.</text>
</comment>
<dbReference type="Gene3D" id="3.30.460.10">
    <property type="entry name" value="Beta Polymerase, domain 2"/>
    <property type="match status" value="1"/>
</dbReference>
<evidence type="ECO:0000256" key="8">
    <source>
        <dbReference type="RuleBase" id="RU367062"/>
    </source>
</evidence>
<dbReference type="RefSeq" id="XP_062678859.1">
    <property type="nucleotide sequence ID" value="XM_062827381.1"/>
</dbReference>
<proteinExistence type="inferred from homology"/>
<comment type="subcellular location">
    <subcellularLocation>
        <location evidence="2 8">Mitochondrion inner membrane</location>
        <topology evidence="2 8">Peripheral membrane protein</topology>
        <orientation evidence="2 8">Matrix side</orientation>
    </subcellularLocation>
</comment>
<dbReference type="FunFam" id="3.30.460.10:FF:000044">
    <property type="entry name" value="ATPase synthesis protein 25, mitochondrial"/>
    <property type="match status" value="1"/>
</dbReference>
<evidence type="ECO:0000256" key="6">
    <source>
        <dbReference type="ARBA" id="ARBA00023128"/>
    </source>
</evidence>
<evidence type="ECO:0000256" key="2">
    <source>
        <dbReference type="ARBA" id="ARBA00004443"/>
    </source>
</evidence>
<keyword evidence="5 8" id="KW-0809">Transit peptide</keyword>
<keyword evidence="6 8" id="KW-0496">Mitochondrion</keyword>
<keyword evidence="7 8" id="KW-0472">Membrane</keyword>
<name>A0AAE0MPM5_9PEZI</name>
<keyword evidence="4 8" id="KW-0999">Mitochondrion inner membrane</keyword>
<dbReference type="Proteomes" id="UP001278500">
    <property type="component" value="Unassembled WGS sequence"/>
</dbReference>
<comment type="function">
    <text evidence="1">Probable mitochondrial mRNA stabilization factor.</text>
</comment>
<dbReference type="GO" id="GO:0005743">
    <property type="term" value="C:mitochondrial inner membrane"/>
    <property type="evidence" value="ECO:0007669"/>
    <property type="project" value="UniProtKB-SubCell"/>
</dbReference>
<dbReference type="GO" id="GO:0048255">
    <property type="term" value="P:mRNA stabilization"/>
    <property type="evidence" value="ECO:0007669"/>
    <property type="project" value="TreeGrafter"/>
</dbReference>
<comment type="caution">
    <text evidence="10">The sequence shown here is derived from an EMBL/GenBank/DDBJ whole genome shotgun (WGS) entry which is preliminary data.</text>
</comment>
<dbReference type="EMBL" id="JAUEPP010000007">
    <property type="protein sequence ID" value="KAK3339499.1"/>
    <property type="molecule type" value="Genomic_DNA"/>
</dbReference>
<feature type="compositionally biased region" description="Low complexity" evidence="9">
    <location>
        <begin position="84"/>
        <end position="95"/>
    </location>
</feature>
<gene>
    <name evidence="10" type="ORF">B0H65DRAFT_476690</name>
</gene>
<dbReference type="InterPro" id="IPR043519">
    <property type="entry name" value="NT_sf"/>
</dbReference>
<dbReference type="PANTHER" id="PTHR28087">
    <property type="entry name" value="ATPASE SYNTHESIS PROTEIN 25, MITOCHONDRIAL"/>
    <property type="match status" value="1"/>
</dbReference>
<protein>
    <recommendedName>
        <fullName evidence="8">ATPase synthesis protein 25</fullName>
    </recommendedName>
</protein>
<evidence type="ECO:0000256" key="4">
    <source>
        <dbReference type="ARBA" id="ARBA00022792"/>
    </source>
</evidence>
<keyword evidence="11" id="KW-1185">Reference proteome</keyword>
<dbReference type="AlphaFoldDB" id="A0AAE0MPM5"/>
<feature type="region of interest" description="Disordered" evidence="9">
    <location>
        <begin position="325"/>
        <end position="346"/>
    </location>
</feature>
<reference evidence="10" key="2">
    <citation type="submission" date="2023-06" db="EMBL/GenBank/DDBJ databases">
        <authorList>
            <consortium name="Lawrence Berkeley National Laboratory"/>
            <person name="Haridas S."/>
            <person name="Hensen N."/>
            <person name="Bonometti L."/>
            <person name="Westerberg I."/>
            <person name="Brannstrom I.O."/>
            <person name="Guillou S."/>
            <person name="Cros-Aarteil S."/>
            <person name="Calhoun S."/>
            <person name="Kuo A."/>
            <person name="Mondo S."/>
            <person name="Pangilinan J."/>
            <person name="Riley R."/>
            <person name="Labutti K."/>
            <person name="Andreopoulos B."/>
            <person name="Lipzen A."/>
            <person name="Chen C."/>
            <person name="Yanf M."/>
            <person name="Daum C."/>
            <person name="Ng V."/>
            <person name="Clum A."/>
            <person name="Steindorff A."/>
            <person name="Ohm R."/>
            <person name="Martin F."/>
            <person name="Silar P."/>
            <person name="Natvig D."/>
            <person name="Lalanne C."/>
            <person name="Gautier V."/>
            <person name="Ament-Velasquez S.L."/>
            <person name="Kruys A."/>
            <person name="Hutchinson M.I."/>
            <person name="Powell A.J."/>
            <person name="Barry K."/>
            <person name="Miller A.N."/>
            <person name="Grigoriev I.V."/>
            <person name="Debuchy R."/>
            <person name="Gladieux P."/>
            <person name="Thoren M.H."/>
            <person name="Johannesson H."/>
        </authorList>
    </citation>
    <scope>NUCLEOTIDE SEQUENCE</scope>
    <source>
        <strain evidence="10">CBS 560.94</strain>
    </source>
</reference>
<evidence type="ECO:0000313" key="11">
    <source>
        <dbReference type="Proteomes" id="UP001278500"/>
    </source>
</evidence>
<accession>A0AAE0MPM5</accession>
<feature type="region of interest" description="Disordered" evidence="9">
    <location>
        <begin position="66"/>
        <end position="101"/>
    </location>
</feature>
<dbReference type="GeneID" id="87864535"/>
<evidence type="ECO:0000256" key="3">
    <source>
        <dbReference type="ARBA" id="ARBA00010787"/>
    </source>
</evidence>
<comment type="similarity">
    <text evidence="3 8">Belongs to the ATP25 family.</text>
</comment>
<dbReference type="PANTHER" id="PTHR28087:SF1">
    <property type="entry name" value="ATPASE SYNTHESIS PROTEIN 25, MITOCHONDRIAL"/>
    <property type="match status" value="1"/>
</dbReference>
<evidence type="ECO:0000256" key="9">
    <source>
        <dbReference type="SAM" id="MobiDB-lite"/>
    </source>
</evidence>
<dbReference type="InterPro" id="IPR040152">
    <property type="entry name" value="Atp25"/>
</dbReference>
<organism evidence="10 11">
    <name type="scientific">Neurospora tetraspora</name>
    <dbReference type="NCBI Taxonomy" id="94610"/>
    <lineage>
        <taxon>Eukaryota</taxon>
        <taxon>Fungi</taxon>
        <taxon>Dikarya</taxon>
        <taxon>Ascomycota</taxon>
        <taxon>Pezizomycotina</taxon>
        <taxon>Sordariomycetes</taxon>
        <taxon>Sordariomycetidae</taxon>
        <taxon>Sordariales</taxon>
        <taxon>Sordariaceae</taxon>
        <taxon>Neurospora</taxon>
    </lineage>
</organism>
<evidence type="ECO:0000256" key="7">
    <source>
        <dbReference type="ARBA" id="ARBA00023136"/>
    </source>
</evidence>
<reference evidence="10" key="1">
    <citation type="journal article" date="2023" name="Mol. Phylogenet. Evol.">
        <title>Genome-scale phylogeny and comparative genomics of the fungal order Sordariales.</title>
        <authorList>
            <person name="Hensen N."/>
            <person name="Bonometti L."/>
            <person name="Westerberg I."/>
            <person name="Brannstrom I.O."/>
            <person name="Guillou S."/>
            <person name="Cros-Aarteil S."/>
            <person name="Calhoun S."/>
            <person name="Haridas S."/>
            <person name="Kuo A."/>
            <person name="Mondo S."/>
            <person name="Pangilinan J."/>
            <person name="Riley R."/>
            <person name="LaButti K."/>
            <person name="Andreopoulos B."/>
            <person name="Lipzen A."/>
            <person name="Chen C."/>
            <person name="Yan M."/>
            <person name="Daum C."/>
            <person name="Ng V."/>
            <person name="Clum A."/>
            <person name="Steindorff A."/>
            <person name="Ohm R.A."/>
            <person name="Martin F."/>
            <person name="Silar P."/>
            <person name="Natvig D.O."/>
            <person name="Lalanne C."/>
            <person name="Gautier V."/>
            <person name="Ament-Velasquez S.L."/>
            <person name="Kruys A."/>
            <person name="Hutchinson M.I."/>
            <person name="Powell A.J."/>
            <person name="Barry K."/>
            <person name="Miller A.N."/>
            <person name="Grigoriev I.V."/>
            <person name="Debuchy R."/>
            <person name="Gladieux P."/>
            <person name="Hiltunen Thoren M."/>
            <person name="Johannesson H."/>
        </authorList>
    </citation>
    <scope>NUCLEOTIDE SEQUENCE</scope>
    <source>
        <strain evidence="10">CBS 560.94</strain>
    </source>
</reference>
<evidence type="ECO:0000256" key="1">
    <source>
        <dbReference type="ARBA" id="ARBA00003470"/>
    </source>
</evidence>
<evidence type="ECO:0000256" key="5">
    <source>
        <dbReference type="ARBA" id="ARBA00022946"/>
    </source>
</evidence>
<sequence>MSATPAVLRASACSACRFSALRLFVSSFATPRAPLPAARTRILSPAAPYSTFRPSPRLLASPTIEEHAEPAAQEQPNKTEDAQAEASKAEASTETNNEGGADVPWYLQVDAPTHPTLVHEPPPLPDIPEGSPKLMEPLVKYVSDELGMDDLKLLDLREIDPPPALGPEVLMLFGTARSERHLHVSADRLVRWLRNRGVSAKADGLLGRNELKTKLRRKARKAKLLGTTGLPSGADDGITTGWICVNLGTLGWSDMEMEFKDEKGVTSGFGVPQSGTTIVVQLMTETRREELALEKLWSGILRRSLERQDKIAGKLPEATFTTSPDTVSRETFFPTPIRSSGRNRKRPDRLYFSTSARQHAKAVDVSQTDLAIAMAGWEYSNASPSTIDNLLAQDTDSKVQLLSQMQDYLYSLPKDQALSAVSLCEDGSPSTFMRLFNRAIENLPSAQAWEARLWLEKAARALQHPDHDLTRLGDLIQELKLSGAADLAREKFVDLLRMIFAIPETTDAGVRQQASLSMDVIDMLFSHGEKVIEYDVVVAVIESLLRTGARPPEARRLLAQFEDLLGEAQMDCPTEDEIVRLLDVYANHRAWDKFWNVWRIFPRYCERRTERMYTKVYQRIAAEDHQAMATDALRWCVEEMWHEQPPVRVTAAMLNALEACIRIADPEAESLAKDIDDRISDTQYMDREFVRLWLTLHGSAAWGA</sequence>
<evidence type="ECO:0000313" key="10">
    <source>
        <dbReference type="EMBL" id="KAK3339499.1"/>
    </source>
</evidence>
<dbReference type="GO" id="GO:0140053">
    <property type="term" value="P:mitochondrial gene expression"/>
    <property type="evidence" value="ECO:0007669"/>
    <property type="project" value="UniProtKB-UniRule"/>
</dbReference>